<dbReference type="InterPro" id="IPR037873">
    <property type="entry name" value="BamE-like"/>
</dbReference>
<keyword evidence="1 3" id="KW-0732">Signal</keyword>
<reference evidence="5 6" key="1">
    <citation type="submission" date="2019-03" db="EMBL/GenBank/DDBJ databases">
        <title>Genomic Encyclopedia of Type Strains, Phase IV (KMG-IV): sequencing the most valuable type-strain genomes for metagenomic binning, comparative biology and taxonomic classification.</title>
        <authorList>
            <person name="Goeker M."/>
        </authorList>
    </citation>
    <scope>NUCLEOTIDE SEQUENCE [LARGE SCALE GENOMIC DNA]</scope>
    <source>
        <strain evidence="5 6">DSM 15264</strain>
    </source>
</reference>
<dbReference type="Pfam" id="PF04355">
    <property type="entry name" value="BamE"/>
    <property type="match status" value="1"/>
</dbReference>
<evidence type="ECO:0000256" key="1">
    <source>
        <dbReference type="ARBA" id="ARBA00022729"/>
    </source>
</evidence>
<organism evidence="5 6">
    <name type="scientific">Caldimonas thermodepolymerans</name>
    <dbReference type="NCBI Taxonomy" id="215580"/>
    <lineage>
        <taxon>Bacteria</taxon>
        <taxon>Pseudomonadati</taxon>
        <taxon>Pseudomonadota</taxon>
        <taxon>Betaproteobacteria</taxon>
        <taxon>Burkholderiales</taxon>
        <taxon>Sphaerotilaceae</taxon>
        <taxon>Caldimonas</taxon>
    </lineage>
</organism>
<comment type="caution">
    <text evidence="5">The sequence shown here is derived from an EMBL/GenBank/DDBJ whole genome shotgun (WGS) entry which is preliminary data.</text>
</comment>
<dbReference type="AlphaFoldDB" id="A0AA46DBU1"/>
<feature type="signal peptide" evidence="3">
    <location>
        <begin position="1"/>
        <end position="20"/>
    </location>
</feature>
<dbReference type="Gene3D" id="3.30.1450.10">
    <property type="match status" value="1"/>
</dbReference>
<accession>A0AA46DBU1</accession>
<protein>
    <submittedName>
        <fullName evidence="5">Outer membrane protein assembly factor BamE (Lipoprotein component of BamABCDE complex)</fullName>
    </submittedName>
</protein>
<evidence type="ECO:0000256" key="3">
    <source>
        <dbReference type="SAM" id="SignalP"/>
    </source>
</evidence>
<dbReference type="PROSITE" id="PS51257">
    <property type="entry name" value="PROKAR_LIPOPROTEIN"/>
    <property type="match status" value="1"/>
</dbReference>
<evidence type="ECO:0000259" key="4">
    <source>
        <dbReference type="Pfam" id="PF04355"/>
    </source>
</evidence>
<keyword evidence="2" id="KW-0472">Membrane</keyword>
<sequence>MKMIRTLTLGSTMWATALLAGCVAIGHHNPVDPVSNPHALDYSDVYMRHPDFDEPFVRDGIVSEPQRLRAIQAGLTEAQVVAALGQPLQVQDGPLGVEWDYDFKFLMPQSQNYLVCQYKVVFDDQQVVRDAVWRRRQCLDLVKG</sequence>
<feature type="chain" id="PRO_5041375792" evidence="3">
    <location>
        <begin position="21"/>
        <end position="144"/>
    </location>
</feature>
<dbReference type="InterPro" id="IPR007450">
    <property type="entry name" value="BamE_dom"/>
</dbReference>
<dbReference type="EMBL" id="SLXF01000011">
    <property type="protein sequence ID" value="TCP04192.1"/>
    <property type="molecule type" value="Genomic_DNA"/>
</dbReference>
<evidence type="ECO:0000256" key="2">
    <source>
        <dbReference type="ARBA" id="ARBA00023136"/>
    </source>
</evidence>
<feature type="domain" description="Outer membrane protein assembly factor BamE" evidence="4">
    <location>
        <begin position="62"/>
        <end position="130"/>
    </location>
</feature>
<gene>
    <name evidence="5" type="ORF">EV676_11193</name>
</gene>
<evidence type="ECO:0000313" key="6">
    <source>
        <dbReference type="Proteomes" id="UP000294772"/>
    </source>
</evidence>
<dbReference type="GO" id="GO:0019867">
    <property type="term" value="C:outer membrane"/>
    <property type="evidence" value="ECO:0007669"/>
    <property type="project" value="InterPro"/>
</dbReference>
<dbReference type="Proteomes" id="UP000294772">
    <property type="component" value="Unassembled WGS sequence"/>
</dbReference>
<evidence type="ECO:0000313" key="5">
    <source>
        <dbReference type="EMBL" id="TCP04192.1"/>
    </source>
</evidence>
<dbReference type="RefSeq" id="WP_132766143.1">
    <property type="nucleotide sequence ID" value="NZ_CP110415.1"/>
</dbReference>
<proteinExistence type="predicted"/>
<name>A0AA46DBU1_9BURK</name>